<feature type="transmembrane region" description="Helical" evidence="6">
    <location>
        <begin position="95"/>
        <end position="113"/>
    </location>
</feature>
<evidence type="ECO:0000256" key="3">
    <source>
        <dbReference type="ARBA" id="ARBA00022692"/>
    </source>
</evidence>
<evidence type="ECO:0000256" key="1">
    <source>
        <dbReference type="ARBA" id="ARBA00004651"/>
    </source>
</evidence>
<dbReference type="STRING" id="360412.LARV_02773"/>
<evidence type="ECO:0000256" key="4">
    <source>
        <dbReference type="ARBA" id="ARBA00022989"/>
    </source>
</evidence>
<dbReference type="PANTHER" id="PTHR35007">
    <property type="entry name" value="INTEGRAL MEMBRANE PROTEIN-RELATED"/>
    <property type="match status" value="1"/>
</dbReference>
<keyword evidence="2" id="KW-1003">Cell membrane</keyword>
<dbReference type="Pfam" id="PF00482">
    <property type="entry name" value="T2SSF"/>
    <property type="match status" value="1"/>
</dbReference>
<dbReference type="OrthoDB" id="9803381at2"/>
<evidence type="ECO:0000256" key="2">
    <source>
        <dbReference type="ARBA" id="ARBA00022475"/>
    </source>
</evidence>
<dbReference type="EMBL" id="DF967972">
    <property type="protein sequence ID" value="GAP14993.1"/>
    <property type="molecule type" value="Genomic_DNA"/>
</dbReference>
<dbReference type="PANTHER" id="PTHR35007:SF1">
    <property type="entry name" value="PILUS ASSEMBLY PROTEIN"/>
    <property type="match status" value="1"/>
</dbReference>
<dbReference type="RefSeq" id="WP_075074203.1">
    <property type="nucleotide sequence ID" value="NZ_DF967972.1"/>
</dbReference>
<organism evidence="8">
    <name type="scientific">Longilinea arvoryzae</name>
    <dbReference type="NCBI Taxonomy" id="360412"/>
    <lineage>
        <taxon>Bacteria</taxon>
        <taxon>Bacillati</taxon>
        <taxon>Chloroflexota</taxon>
        <taxon>Anaerolineae</taxon>
        <taxon>Anaerolineales</taxon>
        <taxon>Anaerolineaceae</taxon>
        <taxon>Longilinea</taxon>
    </lineage>
</organism>
<evidence type="ECO:0000256" key="5">
    <source>
        <dbReference type="ARBA" id="ARBA00023136"/>
    </source>
</evidence>
<keyword evidence="4 6" id="KW-1133">Transmembrane helix</keyword>
<dbReference type="Proteomes" id="UP000055060">
    <property type="component" value="Unassembled WGS sequence"/>
</dbReference>
<keyword evidence="3 6" id="KW-0812">Transmembrane</keyword>
<dbReference type="GO" id="GO:0005886">
    <property type="term" value="C:plasma membrane"/>
    <property type="evidence" value="ECO:0007669"/>
    <property type="project" value="UniProtKB-SubCell"/>
</dbReference>
<comment type="subcellular location">
    <subcellularLocation>
        <location evidence="1">Cell membrane</location>
        <topology evidence="1">Multi-pass membrane protein</topology>
    </subcellularLocation>
</comment>
<name>A0A0S7BM13_9CHLR</name>
<gene>
    <name evidence="8" type="ORF">LARV_02773</name>
</gene>
<protein>
    <submittedName>
        <fullName evidence="8">Flp pilus assembly protein TadB</fullName>
    </submittedName>
</protein>
<feature type="domain" description="Type II secretion system protein GspF" evidence="7">
    <location>
        <begin position="155"/>
        <end position="280"/>
    </location>
</feature>
<keyword evidence="5 6" id="KW-0472">Membrane</keyword>
<feature type="transmembrane region" description="Helical" evidence="6">
    <location>
        <begin position="302"/>
        <end position="320"/>
    </location>
</feature>
<keyword evidence="9" id="KW-1185">Reference proteome</keyword>
<proteinExistence type="predicted"/>
<dbReference type="InterPro" id="IPR042094">
    <property type="entry name" value="T2SS_GspF_sf"/>
</dbReference>
<accession>A0A0S7BM13</accession>
<evidence type="ECO:0000313" key="8">
    <source>
        <dbReference type="EMBL" id="GAP14993.1"/>
    </source>
</evidence>
<evidence type="ECO:0000256" key="6">
    <source>
        <dbReference type="SAM" id="Phobius"/>
    </source>
</evidence>
<evidence type="ECO:0000313" key="9">
    <source>
        <dbReference type="Proteomes" id="UP000055060"/>
    </source>
</evidence>
<dbReference type="Gene3D" id="1.20.81.30">
    <property type="entry name" value="Type II secretion system (T2SS), domain F"/>
    <property type="match status" value="1"/>
</dbReference>
<sequence>MLNGINPIYFLIAGGGLAVVILVVGLVVSLKSEKSDVDERLDRYLAAGHVIETDNREKTAALTDWLNRKVEKSSYGDRVSKNLARADLKLKSGEYIAVIIIVAFAVGFVLFFIGGKSIVMALLGALIGSALPGMYVKSLQAKRLVKFNDQLGDMLNLMVNGLRAGYSTMQAMESVSKELPSPICDEFRRVVQEMQLGVPMERALDNLLNRIPSDDLDLIITAINVQREVGGNLAEILDTISYTIRERVRIKGEIRVLTAQVMYSGRFLSMMPLILMAILYALNREYMMEFFKDANNTPLPCGYISLGVGALLIIIGYFVMNKMGQIEV</sequence>
<evidence type="ECO:0000259" key="7">
    <source>
        <dbReference type="Pfam" id="PF00482"/>
    </source>
</evidence>
<reference evidence="8" key="1">
    <citation type="submission" date="2015-07" db="EMBL/GenBank/DDBJ databases">
        <title>Draft Genome Sequences of Anaerolinea thermolimosa IMO-1, Bellilinea caldifistulae GOMI-1, Leptolinea tardivitalis YMTK-2, Levilinea saccharolytica KIBI-1,Longilinea arvoryzae KOME-1, Previously Described as Members of the Anaerolineaceae (Chloroflexi).</title>
        <authorList>
            <person name="Sekiguchi Y."/>
            <person name="Ohashi A."/>
            <person name="Matsuura N."/>
            <person name="Tourlousse M.D."/>
        </authorList>
    </citation>
    <scope>NUCLEOTIDE SEQUENCE [LARGE SCALE GENOMIC DNA]</scope>
    <source>
        <strain evidence="8">KOME-1</strain>
    </source>
</reference>
<feature type="transmembrane region" description="Helical" evidence="6">
    <location>
        <begin position="119"/>
        <end position="136"/>
    </location>
</feature>
<feature type="transmembrane region" description="Helical" evidence="6">
    <location>
        <begin position="6"/>
        <end position="30"/>
    </location>
</feature>
<feature type="transmembrane region" description="Helical" evidence="6">
    <location>
        <begin position="263"/>
        <end position="282"/>
    </location>
</feature>
<dbReference type="InterPro" id="IPR018076">
    <property type="entry name" value="T2SS_GspF_dom"/>
</dbReference>
<dbReference type="AlphaFoldDB" id="A0A0S7BM13"/>